<feature type="signal peptide" evidence="10">
    <location>
        <begin position="1"/>
        <end position="19"/>
    </location>
</feature>
<evidence type="ECO:0000313" key="12">
    <source>
        <dbReference type="EMBL" id="KAF9587995.1"/>
    </source>
</evidence>
<proteinExistence type="inferred from homology"/>
<evidence type="ECO:0000256" key="6">
    <source>
        <dbReference type="ARBA" id="ARBA00022976"/>
    </source>
</evidence>
<accession>A0A835LB77</accession>
<evidence type="ECO:0000256" key="4">
    <source>
        <dbReference type="ARBA" id="ARBA00022692"/>
    </source>
</evidence>
<evidence type="ECO:0000256" key="3">
    <source>
        <dbReference type="ARBA" id="ARBA00015303"/>
    </source>
</evidence>
<feature type="chain" id="PRO_5032803525" description="Nicastrin" evidence="10">
    <location>
        <begin position="20"/>
        <end position="324"/>
    </location>
</feature>
<dbReference type="Proteomes" id="UP000631114">
    <property type="component" value="Unassembled WGS sequence"/>
</dbReference>
<keyword evidence="6" id="KW-0914">Notch signaling pathway</keyword>
<evidence type="ECO:0000256" key="8">
    <source>
        <dbReference type="ARBA" id="ARBA00023136"/>
    </source>
</evidence>
<dbReference type="AlphaFoldDB" id="A0A835LB77"/>
<dbReference type="Pfam" id="PF05450">
    <property type="entry name" value="Nicastrin"/>
    <property type="match status" value="1"/>
</dbReference>
<reference evidence="12 13" key="1">
    <citation type="submission" date="2020-10" db="EMBL/GenBank/DDBJ databases">
        <title>The Coptis chinensis genome and diversification of protoberbering-type alkaloids.</title>
        <authorList>
            <person name="Wang B."/>
            <person name="Shu S."/>
            <person name="Song C."/>
            <person name="Liu Y."/>
        </authorList>
    </citation>
    <scope>NUCLEOTIDE SEQUENCE [LARGE SCALE GENOMIC DNA]</scope>
    <source>
        <strain evidence="12">HL-2020</strain>
        <tissue evidence="12">Leaf</tissue>
    </source>
</reference>
<dbReference type="Pfam" id="PF18266">
    <property type="entry name" value="Ncstrn_small"/>
    <property type="match status" value="1"/>
</dbReference>
<dbReference type="EMBL" id="JADFTS010000009">
    <property type="protein sequence ID" value="KAF9587995.1"/>
    <property type="molecule type" value="Genomic_DNA"/>
</dbReference>
<evidence type="ECO:0000259" key="11">
    <source>
        <dbReference type="Pfam" id="PF18266"/>
    </source>
</evidence>
<protein>
    <recommendedName>
        <fullName evidence="3">Nicastrin</fullName>
    </recommendedName>
</protein>
<dbReference type="OrthoDB" id="10265862at2759"/>
<evidence type="ECO:0000256" key="1">
    <source>
        <dbReference type="ARBA" id="ARBA00004479"/>
    </source>
</evidence>
<feature type="domain" description="Nicastrin small lobe" evidence="11">
    <location>
        <begin position="63"/>
        <end position="122"/>
    </location>
</feature>
<keyword evidence="13" id="KW-1185">Reference proteome</keyword>
<evidence type="ECO:0000256" key="10">
    <source>
        <dbReference type="SAM" id="SignalP"/>
    </source>
</evidence>
<comment type="subcellular location">
    <subcellularLocation>
        <location evidence="1">Membrane</location>
        <topology evidence="1">Single-pass type I membrane protein</topology>
    </subcellularLocation>
</comment>
<comment type="caution">
    <text evidence="12">The sequence shown here is derived from an EMBL/GenBank/DDBJ whole genome shotgun (WGS) entry which is preliminary data.</text>
</comment>
<dbReference type="InterPro" id="IPR008710">
    <property type="entry name" value="Nicastrin"/>
</dbReference>
<organism evidence="12 13">
    <name type="scientific">Coptis chinensis</name>
    <dbReference type="NCBI Taxonomy" id="261450"/>
    <lineage>
        <taxon>Eukaryota</taxon>
        <taxon>Viridiplantae</taxon>
        <taxon>Streptophyta</taxon>
        <taxon>Embryophyta</taxon>
        <taxon>Tracheophyta</taxon>
        <taxon>Spermatophyta</taxon>
        <taxon>Magnoliopsida</taxon>
        <taxon>Ranunculales</taxon>
        <taxon>Ranunculaceae</taxon>
        <taxon>Coptidoideae</taxon>
        <taxon>Coptis</taxon>
    </lineage>
</organism>
<keyword evidence="4" id="KW-0812">Transmembrane</keyword>
<dbReference type="PANTHER" id="PTHR21092">
    <property type="entry name" value="NICASTRIN"/>
    <property type="match status" value="1"/>
</dbReference>
<evidence type="ECO:0000256" key="5">
    <source>
        <dbReference type="ARBA" id="ARBA00022729"/>
    </source>
</evidence>
<keyword evidence="7" id="KW-1133">Transmembrane helix</keyword>
<dbReference type="InterPro" id="IPR041084">
    <property type="entry name" value="Ncstrn_small"/>
</dbReference>
<dbReference type="GO" id="GO:0007219">
    <property type="term" value="P:Notch signaling pathway"/>
    <property type="evidence" value="ECO:0007669"/>
    <property type="project" value="UniProtKB-KW"/>
</dbReference>
<evidence type="ECO:0000256" key="2">
    <source>
        <dbReference type="ARBA" id="ARBA00007717"/>
    </source>
</evidence>
<sequence>MRRWTWGSSLISSAGPALSTSTTLNRAISVRLDNDPIIVHGKLCNSGTKIHLKGFVSQDEMENFFNSVLNDHHFVKKVAGVLVESELKSQLEKRGFSPVEKFPQVKFAPYKNVDYIWNSADSNRAGVICIKNKTFDAFQAAHESLGSNIKILMANKSNSGIPPSSLMSFLRKDSSISGIVLEDFNTAFTNKFYHSRFYDLSNINSSAIVTAASCGLVKDYIGPTSNCPNNYVGVLVGEPSTHHYLTIKAEVCIRSEKKGKSTCVVSTTRYIPAYSTRLKFEYGVWHVLPPDASNVMAKHGRPSMDRELLGCNSASCLHSPACDL</sequence>
<dbReference type="GO" id="GO:0005886">
    <property type="term" value="C:plasma membrane"/>
    <property type="evidence" value="ECO:0007669"/>
    <property type="project" value="TreeGrafter"/>
</dbReference>
<comment type="similarity">
    <text evidence="2">Belongs to the nicastrin family.</text>
</comment>
<name>A0A835LB77_9MAGN</name>
<evidence type="ECO:0000256" key="9">
    <source>
        <dbReference type="ARBA" id="ARBA00023180"/>
    </source>
</evidence>
<keyword evidence="8" id="KW-0472">Membrane</keyword>
<dbReference type="PANTHER" id="PTHR21092:SF0">
    <property type="entry name" value="NICASTRIN"/>
    <property type="match status" value="1"/>
</dbReference>
<dbReference type="GO" id="GO:0016485">
    <property type="term" value="P:protein processing"/>
    <property type="evidence" value="ECO:0007669"/>
    <property type="project" value="InterPro"/>
</dbReference>
<gene>
    <name evidence="12" type="ORF">IFM89_006874</name>
</gene>
<keyword evidence="9" id="KW-0325">Glycoprotein</keyword>
<keyword evidence="5 10" id="KW-0732">Signal</keyword>
<evidence type="ECO:0000313" key="13">
    <source>
        <dbReference type="Proteomes" id="UP000631114"/>
    </source>
</evidence>
<evidence type="ECO:0000256" key="7">
    <source>
        <dbReference type="ARBA" id="ARBA00022989"/>
    </source>
</evidence>